<dbReference type="Gene3D" id="3.20.20.70">
    <property type="entry name" value="Aldolase class I"/>
    <property type="match status" value="1"/>
</dbReference>
<organism evidence="7 8">
    <name type="scientific">Ornithinibacillus salinisoli</name>
    <dbReference type="NCBI Taxonomy" id="1848459"/>
    <lineage>
        <taxon>Bacteria</taxon>
        <taxon>Bacillati</taxon>
        <taxon>Bacillota</taxon>
        <taxon>Bacilli</taxon>
        <taxon>Bacillales</taxon>
        <taxon>Bacillaceae</taxon>
        <taxon>Ornithinibacillus</taxon>
    </lineage>
</organism>
<dbReference type="Proteomes" id="UP001597383">
    <property type="component" value="Unassembled WGS sequence"/>
</dbReference>
<dbReference type="SUPFAM" id="SSF51395">
    <property type="entry name" value="FMN-linked oxidoreductases"/>
    <property type="match status" value="1"/>
</dbReference>
<dbReference type="PIRSF" id="PIRSF000138">
    <property type="entry name" value="Al-hdrx_acd_dh"/>
    <property type="match status" value="1"/>
</dbReference>
<keyword evidence="8" id="KW-1185">Reference proteome</keyword>
<dbReference type="InterPro" id="IPR000262">
    <property type="entry name" value="FMN-dep_DH"/>
</dbReference>
<comment type="cofactor">
    <cofactor evidence="1">
        <name>FMN</name>
        <dbReference type="ChEBI" id="CHEBI:58210"/>
    </cofactor>
</comment>
<dbReference type="PROSITE" id="PS51349">
    <property type="entry name" value="FMN_HYDROXY_ACID_DH_2"/>
    <property type="match status" value="1"/>
</dbReference>
<comment type="similarity">
    <text evidence="3">Belongs to the FMN-dependent alpha-hydroxy acid dehydrogenase family.</text>
</comment>
<dbReference type="EMBL" id="JBHUHQ010000002">
    <property type="protein sequence ID" value="MFD2042983.1"/>
    <property type="molecule type" value="Genomic_DNA"/>
</dbReference>
<accession>A0ABW4VUY7</accession>
<evidence type="ECO:0000259" key="6">
    <source>
        <dbReference type="PROSITE" id="PS51349"/>
    </source>
</evidence>
<evidence type="ECO:0000256" key="4">
    <source>
        <dbReference type="ARBA" id="ARBA00029513"/>
    </source>
</evidence>
<dbReference type="Pfam" id="PF01070">
    <property type="entry name" value="FMN_dh"/>
    <property type="match status" value="1"/>
</dbReference>
<protein>
    <recommendedName>
        <fullName evidence="4">L-lactate oxidase</fullName>
    </recommendedName>
</protein>
<evidence type="ECO:0000256" key="1">
    <source>
        <dbReference type="ARBA" id="ARBA00001917"/>
    </source>
</evidence>
<evidence type="ECO:0000256" key="5">
    <source>
        <dbReference type="ARBA" id="ARBA00048754"/>
    </source>
</evidence>
<sequence length="395" mass="43522">MKNIGNKVQYQIYSTMTNPDPNRLPISYEEWEKQAREVLEDGPFYYVAGGAGGERTMRANVAAFEQRKLIPRMLRNVEERDLSVELLGYTFPSPILQAPIGVQSIIHPEGELASAKASAEMGIPYIASSASSVPMEKIAEAMEDAARWFQLYWSKDPDVTASFLRRAEASGYSAIVVTLDTPMMAWREDDLKNVYLPFLIGEGVGNYFTDPAFNAKLEKSPKEDPTAAIMYWTQIFGNPGLTWDDISFIQEHTNLPVLLKGIMHPDDAKLALEYGVNGIIVSNHGGRQVDGTQGALDALPKVCNVIQDRIPVLMDSGIRRGSDVIKALALGAKGVLVGRPCMYGLAVAGQRGVMEVLRNIVADLDITLGLSGYRTVRDIDHSVLDQTNVEVEQIK</sequence>
<keyword evidence="2" id="KW-0560">Oxidoreductase</keyword>
<dbReference type="PANTHER" id="PTHR10578">
    <property type="entry name" value="S -2-HYDROXY-ACID OXIDASE-RELATED"/>
    <property type="match status" value="1"/>
</dbReference>
<dbReference type="RefSeq" id="WP_377554740.1">
    <property type="nucleotide sequence ID" value="NZ_JBHUHQ010000002.1"/>
</dbReference>
<gene>
    <name evidence="7" type="ORF">ACFSJF_01495</name>
</gene>
<dbReference type="InterPro" id="IPR037350">
    <property type="entry name" value="LMO_FMN"/>
</dbReference>
<dbReference type="InterPro" id="IPR008259">
    <property type="entry name" value="FMN_hydac_DH_AS"/>
</dbReference>
<comment type="catalytic activity">
    <reaction evidence="5">
        <text>(S)-lactate + O2 = pyruvate + H2O2</text>
        <dbReference type="Rhea" id="RHEA:55868"/>
        <dbReference type="ChEBI" id="CHEBI:15361"/>
        <dbReference type="ChEBI" id="CHEBI:15379"/>
        <dbReference type="ChEBI" id="CHEBI:16240"/>
        <dbReference type="ChEBI" id="CHEBI:16651"/>
    </reaction>
    <physiologicalReaction direction="left-to-right" evidence="5">
        <dbReference type="Rhea" id="RHEA:55869"/>
    </physiologicalReaction>
</comment>
<comment type="caution">
    <text evidence="7">The sequence shown here is derived from an EMBL/GenBank/DDBJ whole genome shotgun (WGS) entry which is preliminary data.</text>
</comment>
<feature type="domain" description="FMN hydroxy acid dehydrogenase" evidence="6">
    <location>
        <begin position="20"/>
        <end position="389"/>
    </location>
</feature>
<dbReference type="PANTHER" id="PTHR10578:SF143">
    <property type="entry name" value="FMN-DEPENDENT ALPHA-HYDROXY ACID DEHYDROGENASE PB1A11.03"/>
    <property type="match status" value="1"/>
</dbReference>
<evidence type="ECO:0000256" key="2">
    <source>
        <dbReference type="ARBA" id="ARBA00023002"/>
    </source>
</evidence>
<dbReference type="InterPro" id="IPR012133">
    <property type="entry name" value="Alpha-hydoxy_acid_DH_FMN"/>
</dbReference>
<proteinExistence type="inferred from homology"/>
<dbReference type="InterPro" id="IPR037396">
    <property type="entry name" value="FMN_HAD"/>
</dbReference>
<evidence type="ECO:0000256" key="3">
    <source>
        <dbReference type="ARBA" id="ARBA00024042"/>
    </source>
</evidence>
<dbReference type="CDD" id="cd03332">
    <property type="entry name" value="LMO_FMN"/>
    <property type="match status" value="1"/>
</dbReference>
<evidence type="ECO:0000313" key="8">
    <source>
        <dbReference type="Proteomes" id="UP001597383"/>
    </source>
</evidence>
<evidence type="ECO:0000313" key="7">
    <source>
        <dbReference type="EMBL" id="MFD2042983.1"/>
    </source>
</evidence>
<name>A0ABW4VUY7_9BACI</name>
<dbReference type="PROSITE" id="PS00557">
    <property type="entry name" value="FMN_HYDROXY_ACID_DH_1"/>
    <property type="match status" value="1"/>
</dbReference>
<reference evidence="8" key="1">
    <citation type="journal article" date="2019" name="Int. J. Syst. Evol. Microbiol.">
        <title>The Global Catalogue of Microorganisms (GCM) 10K type strain sequencing project: providing services to taxonomists for standard genome sequencing and annotation.</title>
        <authorList>
            <consortium name="The Broad Institute Genomics Platform"/>
            <consortium name="The Broad Institute Genome Sequencing Center for Infectious Disease"/>
            <person name="Wu L."/>
            <person name="Ma J."/>
        </authorList>
    </citation>
    <scope>NUCLEOTIDE SEQUENCE [LARGE SCALE GENOMIC DNA]</scope>
    <source>
        <strain evidence="8">R28</strain>
    </source>
</reference>
<dbReference type="InterPro" id="IPR013785">
    <property type="entry name" value="Aldolase_TIM"/>
</dbReference>